<name>A0A5B7EH61_PORTR</name>
<evidence type="ECO:0000313" key="2">
    <source>
        <dbReference type="EMBL" id="MPC32735.1"/>
    </source>
</evidence>
<keyword evidence="1 2" id="KW-0812">Transmembrane</keyword>
<comment type="caution">
    <text evidence="2">The sequence shown here is derived from an EMBL/GenBank/DDBJ whole genome shotgun (WGS) entry which is preliminary data.</text>
</comment>
<dbReference type="GO" id="GO:0007399">
    <property type="term" value="P:nervous system development"/>
    <property type="evidence" value="ECO:0007669"/>
    <property type="project" value="TreeGrafter"/>
</dbReference>
<dbReference type="InterPro" id="IPR045325">
    <property type="entry name" value="TMEM70/TMEM186/TMEM223"/>
</dbReference>
<proteinExistence type="predicted"/>
<dbReference type="PANTHER" id="PTHR14549:SF2">
    <property type="entry name" value="TRANSMEMBRANE PROTEIN 223"/>
    <property type="match status" value="1"/>
</dbReference>
<dbReference type="GO" id="GO:0005739">
    <property type="term" value="C:mitochondrion"/>
    <property type="evidence" value="ECO:0007669"/>
    <property type="project" value="TreeGrafter"/>
</dbReference>
<dbReference type="OrthoDB" id="5950063at2759"/>
<evidence type="ECO:0000256" key="1">
    <source>
        <dbReference type="SAM" id="Phobius"/>
    </source>
</evidence>
<evidence type="ECO:0000313" key="3">
    <source>
        <dbReference type="Proteomes" id="UP000324222"/>
    </source>
</evidence>
<dbReference type="EMBL" id="VSRR010002683">
    <property type="protein sequence ID" value="MPC32735.1"/>
    <property type="molecule type" value="Genomic_DNA"/>
</dbReference>
<dbReference type="AlphaFoldDB" id="A0A5B7EH61"/>
<feature type="transmembrane region" description="Helical" evidence="1">
    <location>
        <begin position="127"/>
        <end position="147"/>
    </location>
</feature>
<keyword evidence="3" id="KW-1185">Reference proteome</keyword>
<dbReference type="InterPro" id="IPR026100">
    <property type="entry name" value="Tmem223"/>
</dbReference>
<keyword evidence="1" id="KW-1133">Transmembrane helix</keyword>
<dbReference type="Proteomes" id="UP000324222">
    <property type="component" value="Unassembled WGS sequence"/>
</dbReference>
<reference evidence="2 3" key="1">
    <citation type="submission" date="2019-05" db="EMBL/GenBank/DDBJ databases">
        <title>Another draft genome of Portunus trituberculatus and its Hox gene families provides insights of decapod evolution.</title>
        <authorList>
            <person name="Jeong J.-H."/>
            <person name="Song I."/>
            <person name="Kim S."/>
            <person name="Choi T."/>
            <person name="Kim D."/>
            <person name="Ryu S."/>
            <person name="Kim W."/>
        </authorList>
    </citation>
    <scope>NUCLEOTIDE SEQUENCE [LARGE SCALE GENOMIC DNA]</scope>
    <source>
        <tissue evidence="2">Muscle</tissue>
    </source>
</reference>
<organism evidence="2 3">
    <name type="scientific">Portunus trituberculatus</name>
    <name type="common">Swimming crab</name>
    <name type="synonym">Neptunus trituberculatus</name>
    <dbReference type="NCBI Taxonomy" id="210409"/>
    <lineage>
        <taxon>Eukaryota</taxon>
        <taxon>Metazoa</taxon>
        <taxon>Ecdysozoa</taxon>
        <taxon>Arthropoda</taxon>
        <taxon>Crustacea</taxon>
        <taxon>Multicrustacea</taxon>
        <taxon>Malacostraca</taxon>
        <taxon>Eumalacostraca</taxon>
        <taxon>Eucarida</taxon>
        <taxon>Decapoda</taxon>
        <taxon>Pleocyemata</taxon>
        <taxon>Brachyura</taxon>
        <taxon>Eubrachyura</taxon>
        <taxon>Portunoidea</taxon>
        <taxon>Portunidae</taxon>
        <taxon>Portuninae</taxon>
        <taxon>Portunus</taxon>
    </lineage>
</organism>
<keyword evidence="1" id="KW-0472">Membrane</keyword>
<protein>
    <submittedName>
        <fullName evidence="2">Transmembrane protein 223</fullName>
    </submittedName>
</protein>
<gene>
    <name evidence="2" type="primary">tmem223</name>
    <name evidence="2" type="ORF">E2C01_026062</name>
</gene>
<accession>A0A5B7EH61</accession>
<dbReference type="PANTHER" id="PTHR14549">
    <property type="entry name" value="TRANSMEMBRANE PROTEIN 223"/>
    <property type="match status" value="1"/>
</dbReference>
<feature type="transmembrane region" description="Helical" evidence="1">
    <location>
        <begin position="71"/>
        <end position="89"/>
    </location>
</feature>
<sequence>MATVRLLVLCRTSIDEGSRALSRAARVSKQHLHSGAAWRGAARKDPTKLMLDNEYVVAKDTLLYRNDNKGFYRMINFFGLSQFVFWTYLSHFAYTTMKSVDIPEEQKNNKALSWWKKTDFGQYRNGITIGSFIVGWGTMGLCWMYTLRSVSGMVLKRGGQKLLLFTFTPLGRNRSLLVPIEKVSASQSRAASRVHLPLKVQGKAFYYLLDMKGDFTNSKLFDYSAGIRRNWARFRNLFRGLK</sequence>
<dbReference type="Pfam" id="PF06979">
    <property type="entry name" value="TMEM70"/>
    <property type="match status" value="1"/>
</dbReference>